<dbReference type="AlphaFoldDB" id="I3C790"/>
<sequence>MKKNIVIILSIKEKALTGGQKYDIHFLNELKEASNDINIIVDERLKYNSKISLLYNLIYLSKLKTLMDADVLICNSRLYPRLFLLLPFLNILNRKLTMFAIHHHYNYFTLVGFKRVINKFLEVGFLKRFSGLIIPSRYVYDLTQSVLKRNNLFLLEIGFIKKGYDIEKKPLNSSKLLYVGTIEKRKGLHLLIESIKDIKVPYKLNIIGKYDSNDSYYLSLKKMIEDYKLSDKIIFHGRVSDEKLDSFYKSSSVFVFPSLHEGYGMVIVEAMQYGLPVVAFNNSAMPYLIENGVNGYLVNNKEEFNQFITKILVDKNELICLRGNIQMQLKSLRTIKDLNKDINAFYIKELIN</sequence>
<organism evidence="3 4">
    <name type="scientific">Galbibacter orientalis DSM 19592</name>
    <dbReference type="NCBI Taxonomy" id="926559"/>
    <lineage>
        <taxon>Bacteria</taxon>
        <taxon>Pseudomonadati</taxon>
        <taxon>Bacteroidota</taxon>
        <taxon>Flavobacteriia</taxon>
        <taxon>Flavobacteriales</taxon>
        <taxon>Flavobacteriaceae</taxon>
        <taxon>Galbibacter</taxon>
    </lineage>
</organism>
<dbReference type="STRING" id="926559.JoomaDRAFT_2504"/>
<evidence type="ECO:0000313" key="3">
    <source>
        <dbReference type="EMBL" id="EIJ39483.1"/>
    </source>
</evidence>
<evidence type="ECO:0000259" key="2">
    <source>
        <dbReference type="Pfam" id="PF00534"/>
    </source>
</evidence>
<dbReference type="PANTHER" id="PTHR46401:SF2">
    <property type="entry name" value="GLYCOSYLTRANSFERASE WBBK-RELATED"/>
    <property type="match status" value="1"/>
</dbReference>
<proteinExistence type="predicted"/>
<dbReference type="SUPFAM" id="SSF53756">
    <property type="entry name" value="UDP-Glycosyltransferase/glycogen phosphorylase"/>
    <property type="match status" value="1"/>
</dbReference>
<dbReference type="EMBL" id="JH651379">
    <property type="protein sequence ID" value="EIJ39483.1"/>
    <property type="molecule type" value="Genomic_DNA"/>
</dbReference>
<protein>
    <submittedName>
        <fullName evidence="3">Glycosyltransferase</fullName>
    </submittedName>
</protein>
<dbReference type="PANTHER" id="PTHR46401">
    <property type="entry name" value="GLYCOSYLTRANSFERASE WBBK-RELATED"/>
    <property type="match status" value="1"/>
</dbReference>
<evidence type="ECO:0000313" key="4">
    <source>
        <dbReference type="Proteomes" id="UP000004690"/>
    </source>
</evidence>
<accession>I3C790</accession>
<keyword evidence="4" id="KW-1185">Reference proteome</keyword>
<dbReference type="Gene3D" id="3.40.50.2000">
    <property type="entry name" value="Glycogen Phosphorylase B"/>
    <property type="match status" value="2"/>
</dbReference>
<dbReference type="InterPro" id="IPR001296">
    <property type="entry name" value="Glyco_trans_1"/>
</dbReference>
<dbReference type="HOGENOM" id="CLU_741551_0_0_10"/>
<gene>
    <name evidence="3" type="ORF">JoomaDRAFT_2504</name>
</gene>
<feature type="domain" description="Glycosyl transferase family 1" evidence="2">
    <location>
        <begin position="167"/>
        <end position="316"/>
    </location>
</feature>
<keyword evidence="1 3" id="KW-0808">Transferase</keyword>
<reference evidence="3 4" key="1">
    <citation type="submission" date="2012-02" db="EMBL/GenBank/DDBJ databases">
        <title>Improved High-Quality Draft genome of Joostella marina DSM 19592.</title>
        <authorList>
            <consortium name="US DOE Joint Genome Institute (JGI-PGF)"/>
            <person name="Lucas S."/>
            <person name="Copeland A."/>
            <person name="Lapidus A."/>
            <person name="Bruce D."/>
            <person name="Goodwin L."/>
            <person name="Pitluck S."/>
            <person name="Peters L."/>
            <person name="Chertkov O."/>
            <person name="Ovchinnikova G."/>
            <person name="Kyrpides N."/>
            <person name="Mavromatis K."/>
            <person name="Detter J.C."/>
            <person name="Han C."/>
            <person name="Land M."/>
            <person name="Hauser L."/>
            <person name="Markowitz V."/>
            <person name="Cheng J.-F."/>
            <person name="Hugenholtz P."/>
            <person name="Woyke T."/>
            <person name="Wu D."/>
            <person name="Tindall B."/>
            <person name="Brambilla E."/>
            <person name="Klenk H.-P."/>
            <person name="Eisen J.A."/>
        </authorList>
    </citation>
    <scope>NUCLEOTIDE SEQUENCE [LARGE SCALE GENOMIC DNA]</scope>
    <source>
        <strain evidence="3 4">DSM 19592</strain>
    </source>
</reference>
<dbReference type="GO" id="GO:0016757">
    <property type="term" value="F:glycosyltransferase activity"/>
    <property type="evidence" value="ECO:0007669"/>
    <property type="project" value="InterPro"/>
</dbReference>
<name>I3C790_9FLAO</name>
<evidence type="ECO:0000256" key="1">
    <source>
        <dbReference type="ARBA" id="ARBA00022679"/>
    </source>
</evidence>
<dbReference type="eggNOG" id="COG0438">
    <property type="taxonomic scope" value="Bacteria"/>
</dbReference>
<dbReference type="RefSeq" id="WP_008612938.1">
    <property type="nucleotide sequence ID" value="NZ_JH651379.1"/>
</dbReference>
<dbReference type="Pfam" id="PF00534">
    <property type="entry name" value="Glycos_transf_1"/>
    <property type="match status" value="1"/>
</dbReference>
<dbReference type="OrthoDB" id="9811239at2"/>
<dbReference type="Proteomes" id="UP000004690">
    <property type="component" value="Unassembled WGS sequence"/>
</dbReference>
<dbReference type="CDD" id="cd03801">
    <property type="entry name" value="GT4_PimA-like"/>
    <property type="match status" value="1"/>
</dbReference>